<accession>A0A0A5HVL1</accession>
<comment type="caution">
    <text evidence="2">The sequence shown here is derived from an EMBL/GenBank/DDBJ whole genome shotgun (WGS) entry which is preliminary data.</text>
</comment>
<protein>
    <recommendedName>
        <fullName evidence="1">AMP-dependent synthetase/ligase domain-containing protein</fullName>
    </recommendedName>
</protein>
<sequence length="440" mass="48914">MALVTENLEAVSYEQLESDAISFSRRLPQTRSLVFLSVGNDYNSVVSYLACLKKGNPFLILDIDLDESLKEPLFEQYQPNLHIESGDIKVLNENTYTFHKDLAMMMSTSGTTGSPKLVRLSRDNLSSNARSIQEYLNITPSDVAITTLPMSYSYGLSVINSHLASGACIVLNNDGVLSREFWNKVGTYKVSTFSGVPFTFQMLKKLNYQRFKTDSIRYLTQAGGKLDDSTLEYFSGVCGGLNQDFIVMYGQTEASPRISYVPAKHLANKIGSIGIPIPGGRLDIHVDKVATTSPFTEGEIIYSGDNVMMGYAECIDDLALGDTQGKLLCTGDIGYFDEEGYFYITGRAKRFIKLFGLRISLDEIDNWLAKKDLESVSSGNDDGLVVLYVKEPIAIDDLKLELATEFKLNANFITFQEIDEIPRKNGGKVDFKKINQLLSN</sequence>
<dbReference type="Pfam" id="PF00501">
    <property type="entry name" value="AMP-binding"/>
    <property type="match status" value="1"/>
</dbReference>
<organism evidence="2 3">
    <name type="scientific">Photobacterium sp. (strain ATCC 43367)</name>
    <dbReference type="NCBI Taxonomy" id="379097"/>
    <lineage>
        <taxon>Bacteria</taxon>
        <taxon>Pseudomonadati</taxon>
        <taxon>Pseudomonadota</taxon>
        <taxon>Gammaproteobacteria</taxon>
        <taxon>Vibrionales</taxon>
        <taxon>Vibrionaceae</taxon>
        <taxon>Vibrio</taxon>
        <taxon>Vibrio oreintalis group</taxon>
    </lineage>
</organism>
<dbReference type="PANTHER" id="PTHR24096">
    <property type="entry name" value="LONG-CHAIN-FATTY-ACID--COA LIGASE"/>
    <property type="match status" value="1"/>
</dbReference>
<reference evidence="2 3" key="1">
    <citation type="submission" date="2014-10" db="EMBL/GenBank/DDBJ databases">
        <title>Genome sequencing of Vibrio sinaloensis T08.</title>
        <authorList>
            <person name="Chan K.-G."/>
            <person name="Mohamad N.I."/>
        </authorList>
    </citation>
    <scope>NUCLEOTIDE SEQUENCE [LARGE SCALE GENOMIC DNA]</scope>
    <source>
        <strain evidence="2 3">T08</strain>
    </source>
</reference>
<dbReference type="EMBL" id="JRWP01000044">
    <property type="protein sequence ID" value="KGY07531.1"/>
    <property type="molecule type" value="Genomic_DNA"/>
</dbReference>
<dbReference type="InterPro" id="IPR000873">
    <property type="entry name" value="AMP-dep_synth/lig_dom"/>
</dbReference>
<evidence type="ECO:0000313" key="3">
    <source>
        <dbReference type="Proteomes" id="UP000030451"/>
    </source>
</evidence>
<dbReference type="Proteomes" id="UP000030451">
    <property type="component" value="Unassembled WGS sequence"/>
</dbReference>
<dbReference type="Gene3D" id="3.40.50.12780">
    <property type="entry name" value="N-terminal domain of ligase-like"/>
    <property type="match status" value="1"/>
</dbReference>
<dbReference type="AlphaFoldDB" id="A0A0A5HVL1"/>
<gene>
    <name evidence="2" type="ORF">NM06_16680</name>
</gene>
<dbReference type="InterPro" id="IPR042099">
    <property type="entry name" value="ANL_N_sf"/>
</dbReference>
<name>A0A0A5HVL1_PHOS4</name>
<evidence type="ECO:0000259" key="1">
    <source>
        <dbReference type="Pfam" id="PF00501"/>
    </source>
</evidence>
<evidence type="ECO:0000313" key="2">
    <source>
        <dbReference type="EMBL" id="KGY07531.1"/>
    </source>
</evidence>
<feature type="domain" description="AMP-dependent synthetase/ligase" evidence="1">
    <location>
        <begin position="99"/>
        <end position="311"/>
    </location>
</feature>
<dbReference type="SUPFAM" id="SSF56801">
    <property type="entry name" value="Acetyl-CoA synthetase-like"/>
    <property type="match status" value="1"/>
</dbReference>
<proteinExistence type="predicted"/>
<dbReference type="GO" id="GO:0016405">
    <property type="term" value="F:CoA-ligase activity"/>
    <property type="evidence" value="ECO:0007669"/>
    <property type="project" value="TreeGrafter"/>
</dbReference>